<dbReference type="EMBL" id="FBWG01000029">
    <property type="protein sequence ID" value="CUX45247.1"/>
    <property type="molecule type" value="Genomic_DNA"/>
</dbReference>
<organism evidence="1 2">
    <name type="scientific">Agrobacterium deltaense Zutra 3/1</name>
    <dbReference type="NCBI Taxonomy" id="1183427"/>
    <lineage>
        <taxon>Bacteria</taxon>
        <taxon>Pseudomonadati</taxon>
        <taxon>Pseudomonadota</taxon>
        <taxon>Alphaproteobacteria</taxon>
        <taxon>Hyphomicrobiales</taxon>
        <taxon>Rhizobiaceae</taxon>
        <taxon>Rhizobium/Agrobacterium group</taxon>
        <taxon>Agrobacterium</taxon>
    </lineage>
</organism>
<proteinExistence type="predicted"/>
<evidence type="ECO:0000313" key="1">
    <source>
        <dbReference type="EMBL" id="CUX45247.1"/>
    </source>
</evidence>
<sequence length="108" mass="11786">MLDIYYAELDTKLMPADPGGLELAGSIDLDAHRLLAALFDKGRQAGAHLSYFEDTLLEPVQVGILLNILLTNEYVLEGNEHALAAFNSMRDLLERAAKRGVGLLAFAD</sequence>
<evidence type="ECO:0000313" key="2">
    <source>
        <dbReference type="Proteomes" id="UP000191987"/>
    </source>
</evidence>
<reference evidence="1 2" key="1">
    <citation type="submission" date="2016-01" db="EMBL/GenBank/DDBJ databases">
        <authorList>
            <person name="Oliw E.H."/>
        </authorList>
    </citation>
    <scope>NUCLEOTIDE SEQUENCE [LARGE SCALE GENOMIC DNA]</scope>
    <source>
        <strain evidence="1 2">Zutra 3-1</strain>
    </source>
</reference>
<gene>
    <name evidence="1" type="ORF">AGR7C_Lc110020</name>
</gene>
<accession>A0A1S7R126</accession>
<dbReference type="RefSeq" id="WP_080821016.1">
    <property type="nucleotide sequence ID" value="NZ_LT009749.1"/>
</dbReference>
<protein>
    <submittedName>
        <fullName evidence="1">Uncharacterized protein</fullName>
    </submittedName>
</protein>
<dbReference type="Proteomes" id="UP000191987">
    <property type="component" value="Unassembled WGS sequence"/>
</dbReference>
<dbReference type="AlphaFoldDB" id="A0A1S7R126"/>
<name>A0A1S7R126_9HYPH</name>